<dbReference type="Proteomes" id="UP000257109">
    <property type="component" value="Unassembled WGS sequence"/>
</dbReference>
<protein>
    <submittedName>
        <fullName evidence="2">Uncharacterized protein</fullName>
    </submittedName>
</protein>
<comment type="caution">
    <text evidence="2">The sequence shown here is derived from an EMBL/GenBank/DDBJ whole genome shotgun (WGS) entry which is preliminary data.</text>
</comment>
<evidence type="ECO:0000313" key="2">
    <source>
        <dbReference type="EMBL" id="RDX58018.1"/>
    </source>
</evidence>
<proteinExistence type="predicted"/>
<keyword evidence="3" id="KW-1185">Reference proteome</keyword>
<name>A0A371DZV3_MUCPR</name>
<dbReference type="AlphaFoldDB" id="A0A371DZV3"/>
<sequence>MVMRFSCWKGRKPASKTYKTTPHDQISALDPSGPALRVEESIVAELLRQRGESEVGDFEVFVVVEE</sequence>
<accession>A0A371DZV3</accession>
<organism evidence="2 3">
    <name type="scientific">Mucuna pruriens</name>
    <name type="common">Velvet bean</name>
    <name type="synonym">Dolichos pruriens</name>
    <dbReference type="NCBI Taxonomy" id="157652"/>
    <lineage>
        <taxon>Eukaryota</taxon>
        <taxon>Viridiplantae</taxon>
        <taxon>Streptophyta</taxon>
        <taxon>Embryophyta</taxon>
        <taxon>Tracheophyta</taxon>
        <taxon>Spermatophyta</taxon>
        <taxon>Magnoliopsida</taxon>
        <taxon>eudicotyledons</taxon>
        <taxon>Gunneridae</taxon>
        <taxon>Pentapetalae</taxon>
        <taxon>rosids</taxon>
        <taxon>fabids</taxon>
        <taxon>Fabales</taxon>
        <taxon>Fabaceae</taxon>
        <taxon>Papilionoideae</taxon>
        <taxon>50 kb inversion clade</taxon>
        <taxon>NPAAA clade</taxon>
        <taxon>indigoferoid/millettioid clade</taxon>
        <taxon>Phaseoleae</taxon>
        <taxon>Mucuna</taxon>
    </lineage>
</organism>
<reference evidence="2" key="1">
    <citation type="submission" date="2018-05" db="EMBL/GenBank/DDBJ databases">
        <title>Draft genome of Mucuna pruriens seed.</title>
        <authorList>
            <person name="Nnadi N.E."/>
            <person name="Vos R."/>
            <person name="Hasami M.H."/>
            <person name="Devisetty U.K."/>
            <person name="Aguiy J.C."/>
        </authorList>
    </citation>
    <scope>NUCLEOTIDE SEQUENCE [LARGE SCALE GENOMIC DNA]</scope>
    <source>
        <strain evidence="2">JCA_2017</strain>
    </source>
</reference>
<gene>
    <name evidence="2" type="ORF">CR513_62699</name>
</gene>
<dbReference type="EMBL" id="QJKJ01017917">
    <property type="protein sequence ID" value="RDX58018.1"/>
    <property type="molecule type" value="Genomic_DNA"/>
</dbReference>
<feature type="region of interest" description="Disordered" evidence="1">
    <location>
        <begin position="1"/>
        <end position="31"/>
    </location>
</feature>
<feature type="non-terminal residue" evidence="2">
    <location>
        <position position="1"/>
    </location>
</feature>
<evidence type="ECO:0000313" key="3">
    <source>
        <dbReference type="Proteomes" id="UP000257109"/>
    </source>
</evidence>
<evidence type="ECO:0000256" key="1">
    <source>
        <dbReference type="SAM" id="MobiDB-lite"/>
    </source>
</evidence>